<comment type="caution">
    <text evidence="1">The sequence shown here is derived from an EMBL/GenBank/DDBJ whole genome shotgun (WGS) entry which is preliminary data.</text>
</comment>
<dbReference type="EMBL" id="JAVREH010000010">
    <property type="protein sequence ID" value="MDT0261737.1"/>
    <property type="molecule type" value="Genomic_DNA"/>
</dbReference>
<accession>A0ABU2J9T9</accession>
<protein>
    <submittedName>
        <fullName evidence="1">DoxX family protein</fullName>
    </submittedName>
</protein>
<proteinExistence type="predicted"/>
<gene>
    <name evidence="1" type="ORF">RM423_10055</name>
</gene>
<name>A0ABU2J9T9_9ACTN</name>
<dbReference type="RefSeq" id="WP_311422891.1">
    <property type="nucleotide sequence ID" value="NZ_JAVREH010000010.1"/>
</dbReference>
<evidence type="ECO:0000313" key="1">
    <source>
        <dbReference type="EMBL" id="MDT0261737.1"/>
    </source>
</evidence>
<sequence length="174" mass="18642">MSLVRRIARPLLAATFISGGIDTLRKPASRVAAADRVLAPLVDRVPQLSNTEQVVKIDAAVKVVAGSLLAIGRVPRLSATVLVASIIPTTAAGHPFWQERDPAQRTQQRLHFFKNAGMLGGLLLAAVDTEGRPSLGWWARRAPAIVSHTATGLRRDTELALLSAGHTVREKLPV</sequence>
<keyword evidence="2" id="KW-1185">Reference proteome</keyword>
<reference evidence="2" key="1">
    <citation type="submission" date="2023-07" db="EMBL/GenBank/DDBJ databases">
        <title>30 novel species of actinomycetes from the DSMZ collection.</title>
        <authorList>
            <person name="Nouioui I."/>
        </authorList>
    </citation>
    <scope>NUCLEOTIDE SEQUENCE [LARGE SCALE GENOMIC DNA]</scope>
    <source>
        <strain evidence="2">DSM 44399</strain>
    </source>
</reference>
<evidence type="ECO:0000313" key="2">
    <source>
        <dbReference type="Proteomes" id="UP001183176"/>
    </source>
</evidence>
<dbReference type="Proteomes" id="UP001183176">
    <property type="component" value="Unassembled WGS sequence"/>
</dbReference>
<organism evidence="1 2">
    <name type="scientific">Jatrophihabitans lederbergiae</name>
    <dbReference type="NCBI Taxonomy" id="3075547"/>
    <lineage>
        <taxon>Bacteria</taxon>
        <taxon>Bacillati</taxon>
        <taxon>Actinomycetota</taxon>
        <taxon>Actinomycetes</taxon>
        <taxon>Jatrophihabitantales</taxon>
        <taxon>Jatrophihabitantaceae</taxon>
        <taxon>Jatrophihabitans</taxon>
    </lineage>
</organism>